<gene>
    <name evidence="6" type="ORF">GPM19_05605</name>
</gene>
<comment type="caution">
    <text evidence="6">The sequence shown here is derived from an EMBL/GenBank/DDBJ whole genome shotgun (WGS) entry which is preliminary data.</text>
</comment>
<dbReference type="PROSITE" id="PS50110">
    <property type="entry name" value="RESPONSE_REGULATORY"/>
    <property type="match status" value="1"/>
</dbReference>
<reference evidence="6 7" key="1">
    <citation type="submission" date="2019-12" db="EMBL/GenBank/DDBJ databases">
        <title>Halomonas rutogse sp. nov. isolated from two lakes on Tibetan Plateau.</title>
        <authorList>
            <person name="Gao P."/>
        </authorList>
    </citation>
    <scope>NUCLEOTIDE SEQUENCE [LARGE SCALE GENOMIC DNA]</scope>
    <source>
        <strain evidence="6 7">ZH2S</strain>
    </source>
</reference>
<keyword evidence="7" id="KW-1185">Reference proteome</keyword>
<evidence type="ECO:0000313" key="6">
    <source>
        <dbReference type="EMBL" id="MWJ27688.1"/>
    </source>
</evidence>
<keyword evidence="4" id="KW-0472">Membrane</keyword>
<proteinExistence type="predicted"/>
<dbReference type="EMBL" id="WTKP01000003">
    <property type="protein sequence ID" value="MWJ27688.1"/>
    <property type="molecule type" value="Genomic_DNA"/>
</dbReference>
<dbReference type="CDD" id="cd17546">
    <property type="entry name" value="REC_hyHK_CKI1_RcsC-like"/>
    <property type="match status" value="1"/>
</dbReference>
<dbReference type="SMART" id="SM00448">
    <property type="entry name" value="REC"/>
    <property type="match status" value="1"/>
</dbReference>
<dbReference type="Proteomes" id="UP000437638">
    <property type="component" value="Unassembled WGS sequence"/>
</dbReference>
<organism evidence="6 7">
    <name type="scientific">Vreelandella zhuhanensis</name>
    <dbReference type="NCBI Taxonomy" id="2684210"/>
    <lineage>
        <taxon>Bacteria</taxon>
        <taxon>Pseudomonadati</taxon>
        <taxon>Pseudomonadota</taxon>
        <taxon>Gammaproteobacteria</taxon>
        <taxon>Oceanospirillales</taxon>
        <taxon>Halomonadaceae</taxon>
        <taxon>Vreelandella</taxon>
    </lineage>
</organism>
<evidence type="ECO:0000256" key="2">
    <source>
        <dbReference type="ARBA" id="ARBA00023012"/>
    </source>
</evidence>
<sequence>MAQYDKQAYFWSLLIWPLLWPLLVAQLLLVLLCLSVGLVVWGMMPTYVTWSAAGWLMLTLLLGSSLNVAVFLMLVKSRLKHYESQLNQQLDDLERCTGEVRQCGGPSALPPLPNRGADSGWSSPLGRLSRLTENLGELARCGACAGSPRSLPGAPENHREHSLLESLQQQQQQLTQSLLGRDRAREESRLKSSYLALVQREIDQLMDYLNGLMLEGNATPWRNNIGDMREQLADIRVLLSNLQGADAATEKGPEPEDEQSTTLMASRLKILVVDDGPVNLMLACQMLESQGFDVEGVSSGQQALKRHEQQYFDLVFMDIFMPDLDGKQTSHLWREQEQALGQKASGKNSSVLVALTANADQAGREQCLQSGMDDLLAKPYQPDALLDVIRRWFPTVIEEKQQ</sequence>
<dbReference type="Gene3D" id="3.40.50.2300">
    <property type="match status" value="1"/>
</dbReference>
<keyword evidence="1 3" id="KW-0597">Phosphoprotein</keyword>
<dbReference type="GO" id="GO:0000160">
    <property type="term" value="P:phosphorelay signal transduction system"/>
    <property type="evidence" value="ECO:0007669"/>
    <property type="project" value="UniProtKB-KW"/>
</dbReference>
<keyword evidence="4" id="KW-1133">Transmembrane helix</keyword>
<name>A0A7X3KQA7_9GAMM</name>
<evidence type="ECO:0000313" key="7">
    <source>
        <dbReference type="Proteomes" id="UP000437638"/>
    </source>
</evidence>
<accession>A0A7X3KQA7</accession>
<feature type="transmembrane region" description="Helical" evidence="4">
    <location>
        <begin position="53"/>
        <end position="75"/>
    </location>
</feature>
<dbReference type="RefSeq" id="WP_160417891.1">
    <property type="nucleotide sequence ID" value="NZ_WTKP01000003.1"/>
</dbReference>
<dbReference type="InterPro" id="IPR011006">
    <property type="entry name" value="CheY-like_superfamily"/>
</dbReference>
<feature type="transmembrane region" description="Helical" evidence="4">
    <location>
        <begin position="12"/>
        <end position="41"/>
    </location>
</feature>
<evidence type="ECO:0000259" key="5">
    <source>
        <dbReference type="PROSITE" id="PS50110"/>
    </source>
</evidence>
<feature type="modified residue" description="4-aspartylphosphate" evidence="3">
    <location>
        <position position="318"/>
    </location>
</feature>
<dbReference type="PANTHER" id="PTHR45339:SF1">
    <property type="entry name" value="HYBRID SIGNAL TRANSDUCTION HISTIDINE KINASE J"/>
    <property type="match status" value="1"/>
</dbReference>
<keyword evidence="2" id="KW-0902">Two-component regulatory system</keyword>
<evidence type="ECO:0000256" key="1">
    <source>
        <dbReference type="ARBA" id="ARBA00022553"/>
    </source>
</evidence>
<feature type="domain" description="Response regulatory" evidence="5">
    <location>
        <begin position="269"/>
        <end position="393"/>
    </location>
</feature>
<dbReference type="PANTHER" id="PTHR45339">
    <property type="entry name" value="HYBRID SIGNAL TRANSDUCTION HISTIDINE KINASE J"/>
    <property type="match status" value="1"/>
</dbReference>
<protein>
    <submittedName>
        <fullName evidence="6">Response regulator</fullName>
    </submittedName>
</protein>
<evidence type="ECO:0000256" key="3">
    <source>
        <dbReference type="PROSITE-ProRule" id="PRU00169"/>
    </source>
</evidence>
<dbReference type="SUPFAM" id="SSF52172">
    <property type="entry name" value="CheY-like"/>
    <property type="match status" value="1"/>
</dbReference>
<keyword evidence="4" id="KW-0812">Transmembrane</keyword>
<dbReference type="InterPro" id="IPR001789">
    <property type="entry name" value="Sig_transdc_resp-reg_receiver"/>
</dbReference>
<dbReference type="AlphaFoldDB" id="A0A7X3KQA7"/>
<dbReference type="Pfam" id="PF00072">
    <property type="entry name" value="Response_reg"/>
    <property type="match status" value="1"/>
</dbReference>
<evidence type="ECO:0000256" key="4">
    <source>
        <dbReference type="SAM" id="Phobius"/>
    </source>
</evidence>